<dbReference type="InterPro" id="IPR003617">
    <property type="entry name" value="TFIIS/CRSP70_N_sub"/>
</dbReference>
<dbReference type="GO" id="GO:0008270">
    <property type="term" value="F:zinc ion binding"/>
    <property type="evidence" value="ECO:0007669"/>
    <property type="project" value="UniProtKB-KW"/>
</dbReference>
<dbReference type="PROSITE" id="PS50088">
    <property type="entry name" value="ANK_REPEAT"/>
    <property type="match status" value="2"/>
</dbReference>
<dbReference type="InterPro" id="IPR047006">
    <property type="entry name" value="ASAP3_ArfGap"/>
</dbReference>
<feature type="domain" description="C2H2-type" evidence="30">
    <location>
        <begin position="1659"/>
        <end position="1686"/>
    </location>
</feature>
<dbReference type="FunFam" id="3.30.160.60:FF:000384">
    <property type="entry name" value="Zinc finger protein 550"/>
    <property type="match status" value="1"/>
</dbReference>
<dbReference type="FunFam" id="2.30.29.30:FF:000012">
    <property type="entry name" value="Arf-GAP with SH3 domain, ANK repeat and PH domain-containing protein 2"/>
    <property type="match status" value="1"/>
</dbReference>
<dbReference type="InterPro" id="IPR002110">
    <property type="entry name" value="Ankyrin_rpt"/>
</dbReference>
<feature type="domain" description="C2H2-type" evidence="30">
    <location>
        <begin position="1519"/>
        <end position="1546"/>
    </location>
</feature>
<dbReference type="Pfam" id="PF00169">
    <property type="entry name" value="PH"/>
    <property type="match status" value="1"/>
</dbReference>
<dbReference type="FunFam" id="1.20.930.10:FF:000002">
    <property type="entry name" value="Transcription elongation factor A (SII), 1"/>
    <property type="match status" value="1"/>
</dbReference>
<keyword evidence="17" id="KW-0804">Transcription</keyword>
<dbReference type="CDD" id="cd07640">
    <property type="entry name" value="BAR_ASAP3"/>
    <property type="match status" value="1"/>
</dbReference>
<dbReference type="GO" id="GO:0006355">
    <property type="term" value="P:regulation of DNA-templated transcription"/>
    <property type="evidence" value="ECO:0007669"/>
    <property type="project" value="InterPro"/>
</dbReference>
<dbReference type="Pfam" id="PF00096">
    <property type="entry name" value="zf-C2H2"/>
    <property type="match status" value="12"/>
</dbReference>
<comment type="similarity">
    <text evidence="3">Belongs to the krueppel C2H2-type zinc-finger protein family.</text>
</comment>
<dbReference type="PROSITE" id="PS51133">
    <property type="entry name" value="ZF_TFIIS_2"/>
    <property type="match status" value="1"/>
</dbReference>
<reference evidence="35" key="1">
    <citation type="submission" date="2020-03" db="EMBL/GenBank/DDBJ databases">
        <title>Studies in the Genomics of Life Span.</title>
        <authorList>
            <person name="Glass D."/>
        </authorList>
    </citation>
    <scope>NUCLEOTIDE SEQUENCE</scope>
    <source>
        <strain evidence="35">SUZIE</strain>
        <tissue evidence="35">Muscle</tissue>
    </source>
</reference>
<feature type="domain" description="C2H2-type" evidence="30">
    <location>
        <begin position="1575"/>
        <end position="1602"/>
    </location>
</feature>
<dbReference type="SMART" id="SM00355">
    <property type="entry name" value="ZnF_C2H2"/>
    <property type="match status" value="12"/>
</dbReference>
<evidence type="ECO:0000256" key="22">
    <source>
        <dbReference type="ARBA" id="ARBA00072373"/>
    </source>
</evidence>
<evidence type="ECO:0000256" key="23">
    <source>
        <dbReference type="ARBA" id="ARBA00075651"/>
    </source>
</evidence>
<dbReference type="InterPro" id="IPR038508">
    <property type="entry name" value="ArfGAP_dom_sf"/>
</dbReference>
<feature type="domain" description="TFIIS-type" evidence="32">
    <location>
        <begin position="1209"/>
        <end position="1249"/>
    </location>
</feature>
<feature type="region of interest" description="Disordered" evidence="27">
    <location>
        <begin position="247"/>
        <end position="266"/>
    </location>
</feature>
<dbReference type="InterPro" id="IPR035441">
    <property type="entry name" value="TFIIS/LEDGF_dom_sf"/>
</dbReference>
<dbReference type="Pfam" id="PF07500">
    <property type="entry name" value="TFIIS_M"/>
    <property type="match status" value="1"/>
</dbReference>
<evidence type="ECO:0000256" key="15">
    <source>
        <dbReference type="ARBA" id="ARBA00023054"/>
    </source>
</evidence>
<dbReference type="SMART" id="SM00440">
    <property type="entry name" value="ZnF_C2C2"/>
    <property type="match status" value="1"/>
</dbReference>
<evidence type="ECO:0000313" key="36">
    <source>
        <dbReference type="Proteomes" id="UP001166674"/>
    </source>
</evidence>
<dbReference type="FunFam" id="1.25.40.20:FF:000006">
    <property type="entry name" value="Arf-GAP with SH3 domain, ANK repeat and PH domain-containing protein 2"/>
    <property type="match status" value="1"/>
</dbReference>
<dbReference type="InterPro" id="IPR004148">
    <property type="entry name" value="BAR_dom"/>
</dbReference>
<evidence type="ECO:0000256" key="2">
    <source>
        <dbReference type="ARBA" id="ARBA00004496"/>
    </source>
</evidence>
<comment type="similarity">
    <text evidence="4">Belongs to the TFS-II family.</text>
</comment>
<dbReference type="InterPro" id="IPR001849">
    <property type="entry name" value="PH_domain"/>
</dbReference>
<evidence type="ECO:0000256" key="17">
    <source>
        <dbReference type="ARBA" id="ARBA00023163"/>
    </source>
</evidence>
<dbReference type="FunFam" id="1.10.220.150:FF:000002">
    <property type="entry name" value="arf-GAP with SH3 domain, ANK repeat and PH domain-containing protein 1"/>
    <property type="match status" value="1"/>
</dbReference>
<dbReference type="PROSITE" id="PS51319">
    <property type="entry name" value="TFIIS_N"/>
    <property type="match status" value="1"/>
</dbReference>
<evidence type="ECO:0000256" key="25">
    <source>
        <dbReference type="PROSITE-ProRule" id="PRU00472"/>
    </source>
</evidence>
<dbReference type="GO" id="GO:0005737">
    <property type="term" value="C:cytoplasm"/>
    <property type="evidence" value="ECO:0007669"/>
    <property type="project" value="UniProtKB-SubCell"/>
</dbReference>
<dbReference type="Gene3D" id="3.30.160.60">
    <property type="entry name" value="Classic Zinc Finger"/>
    <property type="match status" value="12"/>
</dbReference>
<dbReference type="PANTHER" id="PTHR45854">
    <property type="entry name" value="ASAP FAMILY MEMBER"/>
    <property type="match status" value="1"/>
</dbReference>
<dbReference type="InterPro" id="IPR001909">
    <property type="entry name" value="KRAB"/>
</dbReference>
<dbReference type="SUPFAM" id="SSF103657">
    <property type="entry name" value="BAR/IMD domain-like"/>
    <property type="match status" value="1"/>
</dbReference>
<feature type="domain" description="PH" evidence="28">
    <location>
        <begin position="272"/>
        <end position="364"/>
    </location>
</feature>
<dbReference type="Pfam" id="PF01352">
    <property type="entry name" value="KRAB"/>
    <property type="match status" value="1"/>
</dbReference>
<comment type="function">
    <text evidence="19">Necessary for efficient RNA polymerase II transcription elongation past template-encoded arresting sites. The arresting sites in DNA have the property of trapping a certain fraction of elongating RNA polymerases that pass through, resulting in locked ternary complexes. Cleavage of the nascent transcript by S-II allows the resumption of elongation from the new 3'-terminus.</text>
</comment>
<feature type="repeat" description="ANK" evidence="24">
    <location>
        <begin position="591"/>
        <end position="623"/>
    </location>
</feature>
<dbReference type="InterPro" id="IPR003618">
    <property type="entry name" value="TFIIS_cen_dom"/>
</dbReference>
<dbReference type="GO" id="GO:0005654">
    <property type="term" value="C:nucleoplasm"/>
    <property type="evidence" value="ECO:0007669"/>
    <property type="project" value="UniProtKB-ARBA"/>
</dbReference>
<keyword evidence="9" id="KW-0677">Repeat</keyword>
<dbReference type="GO" id="GO:0006351">
    <property type="term" value="P:DNA-templated transcription"/>
    <property type="evidence" value="ECO:0007669"/>
    <property type="project" value="InterPro"/>
</dbReference>
<keyword evidence="8" id="KW-0479">Metal-binding</keyword>
<protein>
    <recommendedName>
        <fullName evidence="22">Arf-GAP with SH3 domain, ANK repeat and PH domain-containing protein 3</fullName>
    </recommendedName>
    <alternativeName>
        <fullName evidence="23">Development and differentiation-enhancing factor-like 1</fullName>
    </alternativeName>
    <alternativeName>
        <fullName evidence="21">Zinc finger protein 436</fullName>
    </alternativeName>
</protein>
<evidence type="ECO:0000256" key="6">
    <source>
        <dbReference type="ARBA" id="ARBA00022499"/>
    </source>
</evidence>
<dbReference type="SUPFAM" id="SSF57783">
    <property type="entry name" value="Zinc beta-ribbon"/>
    <property type="match status" value="1"/>
</dbReference>
<dbReference type="InterPro" id="IPR027267">
    <property type="entry name" value="AH/BAR_dom_sf"/>
</dbReference>
<feature type="compositionally biased region" description="Basic and acidic residues" evidence="27">
    <location>
        <begin position="943"/>
        <end position="966"/>
    </location>
</feature>
<dbReference type="InterPro" id="IPR037844">
    <property type="entry name" value="PH_ASAP"/>
</dbReference>
<evidence type="ECO:0000259" key="31">
    <source>
        <dbReference type="PROSITE" id="PS50805"/>
    </source>
</evidence>
<dbReference type="FunFam" id="3.30.160.60:FF:001697">
    <property type="entry name" value="zinc finger protein 623"/>
    <property type="match status" value="1"/>
</dbReference>
<feature type="domain" description="C2H2-type" evidence="30">
    <location>
        <begin position="1631"/>
        <end position="1658"/>
    </location>
</feature>
<keyword evidence="7" id="KW-0597">Phosphoprotein</keyword>
<evidence type="ECO:0000256" key="12">
    <source>
        <dbReference type="ARBA" id="ARBA00022843"/>
    </source>
</evidence>
<keyword evidence="16" id="KW-0238">DNA-binding</keyword>
<dbReference type="InterPro" id="IPR036051">
    <property type="entry name" value="KRAB_dom_sf"/>
</dbReference>
<dbReference type="Gene3D" id="1.10.472.30">
    <property type="entry name" value="Transcription elongation factor S-II, central domain"/>
    <property type="match status" value="1"/>
</dbReference>
<dbReference type="FunFam" id="3.30.160.60:FF:001219">
    <property type="entry name" value="zinc finger protein 436 isoform X2"/>
    <property type="match status" value="1"/>
</dbReference>
<feature type="compositionally biased region" description="Low complexity" evidence="27">
    <location>
        <begin position="1024"/>
        <end position="1034"/>
    </location>
</feature>
<dbReference type="PROSITE" id="PS50003">
    <property type="entry name" value="PH_DOMAIN"/>
    <property type="match status" value="1"/>
</dbReference>
<dbReference type="Gene3D" id="2.20.25.10">
    <property type="match status" value="1"/>
</dbReference>
<dbReference type="GO" id="GO:0003677">
    <property type="term" value="F:DNA binding"/>
    <property type="evidence" value="ECO:0007669"/>
    <property type="project" value="UniProtKB-KW"/>
</dbReference>
<dbReference type="SMART" id="SM00349">
    <property type="entry name" value="KRAB"/>
    <property type="match status" value="1"/>
</dbReference>
<evidence type="ECO:0000259" key="33">
    <source>
        <dbReference type="PROSITE" id="PS51319"/>
    </source>
</evidence>
<dbReference type="SUPFAM" id="SSF47676">
    <property type="entry name" value="Conserved domain common to transcription factors TFIIS, elongin A, CRSP70"/>
    <property type="match status" value="1"/>
</dbReference>
<dbReference type="SMART" id="SM00509">
    <property type="entry name" value="TFS2N"/>
    <property type="match status" value="1"/>
</dbReference>
<dbReference type="InterPro" id="IPR001222">
    <property type="entry name" value="Znf_TFIIS"/>
</dbReference>
<gene>
    <name evidence="35" type="ORF">SUZIE_166280</name>
</gene>
<dbReference type="Pfam" id="PF01096">
    <property type="entry name" value="Zn_ribbon_TFIIS"/>
    <property type="match status" value="1"/>
</dbReference>
<evidence type="ECO:0000256" key="14">
    <source>
        <dbReference type="ARBA" id="ARBA00023043"/>
    </source>
</evidence>
<dbReference type="SUPFAM" id="SSF50729">
    <property type="entry name" value="PH domain-like"/>
    <property type="match status" value="1"/>
</dbReference>
<evidence type="ECO:0000256" key="1">
    <source>
        <dbReference type="ARBA" id="ARBA00004123"/>
    </source>
</evidence>
<feature type="region of interest" description="Disordered" evidence="27">
    <location>
        <begin position="663"/>
        <end position="684"/>
    </location>
</feature>
<dbReference type="PRINTS" id="PR00405">
    <property type="entry name" value="REVINTRACTNG"/>
</dbReference>
<dbReference type="SMART" id="SM00510">
    <property type="entry name" value="TFS2M"/>
    <property type="match status" value="1"/>
</dbReference>
<evidence type="ECO:0000256" key="24">
    <source>
        <dbReference type="PROSITE-ProRule" id="PRU00023"/>
    </source>
</evidence>
<dbReference type="FunFam" id="3.30.160.60:FF:000967">
    <property type="entry name" value="zinc finger protein 436 isoform X1"/>
    <property type="match status" value="1"/>
</dbReference>
<feature type="region of interest" description="Disordered" evidence="27">
    <location>
        <begin position="943"/>
        <end position="1034"/>
    </location>
</feature>
<keyword evidence="14 24" id="KW-0040">ANK repeat</keyword>
<dbReference type="GO" id="GO:0001726">
    <property type="term" value="C:ruffle"/>
    <property type="evidence" value="ECO:0007669"/>
    <property type="project" value="TreeGrafter"/>
</dbReference>
<evidence type="ECO:0000256" key="26">
    <source>
        <dbReference type="PROSITE-ProRule" id="PRU00649"/>
    </source>
</evidence>
<feature type="region of interest" description="Disordered" evidence="27">
    <location>
        <begin position="710"/>
        <end position="867"/>
    </location>
</feature>
<dbReference type="Gene3D" id="1.25.40.20">
    <property type="entry name" value="Ankyrin repeat-containing domain"/>
    <property type="match status" value="1"/>
</dbReference>
<dbReference type="Pfam" id="PF01412">
    <property type="entry name" value="ArfGap"/>
    <property type="match status" value="1"/>
</dbReference>
<feature type="compositionally biased region" description="Polar residues" evidence="27">
    <location>
        <begin position="710"/>
        <end position="719"/>
    </location>
</feature>
<dbReference type="FunFam" id="3.30.160.60:FF:001498">
    <property type="entry name" value="Zinc finger protein 404"/>
    <property type="match status" value="1"/>
</dbReference>
<dbReference type="FunFam" id="3.30.160.60:FF:002343">
    <property type="entry name" value="Zinc finger protein 33A"/>
    <property type="match status" value="1"/>
</dbReference>
<dbReference type="SUPFAM" id="SSF46942">
    <property type="entry name" value="Elongation factor TFIIS domain 2"/>
    <property type="match status" value="2"/>
</dbReference>
<evidence type="ECO:0000259" key="32">
    <source>
        <dbReference type="PROSITE" id="PS51133"/>
    </source>
</evidence>
<evidence type="ECO:0000256" key="11">
    <source>
        <dbReference type="ARBA" id="ARBA00022833"/>
    </source>
</evidence>
<dbReference type="SMART" id="SM00248">
    <property type="entry name" value="ANK"/>
    <property type="match status" value="2"/>
</dbReference>
<feature type="domain" description="C2H2-type" evidence="30">
    <location>
        <begin position="1463"/>
        <end position="1490"/>
    </location>
</feature>
<feature type="domain" description="Arf-GAP" evidence="29">
    <location>
        <begin position="396"/>
        <end position="518"/>
    </location>
</feature>
<dbReference type="Pfam" id="PF12796">
    <property type="entry name" value="Ank_2"/>
    <property type="match status" value="1"/>
</dbReference>
<comment type="function">
    <text evidence="20">Promotes cell proliferation.</text>
</comment>
<dbReference type="CDD" id="cd07765">
    <property type="entry name" value="KRAB_A-box"/>
    <property type="match status" value="1"/>
</dbReference>
<dbReference type="InterPro" id="IPR037278">
    <property type="entry name" value="ARFGAP/RecO"/>
</dbReference>
<dbReference type="PANTHER" id="PTHR45854:SF1">
    <property type="entry name" value="ARF-GAP WITH SH3 DOMAIN, ANK REPEAT AND PH DOMAIN-CONTAINING PROTEIN 3"/>
    <property type="match status" value="1"/>
</dbReference>
<evidence type="ECO:0000256" key="20">
    <source>
        <dbReference type="ARBA" id="ARBA00054302"/>
    </source>
</evidence>
<evidence type="ECO:0000256" key="7">
    <source>
        <dbReference type="ARBA" id="ARBA00022553"/>
    </source>
</evidence>
<dbReference type="FunFam" id="1.25.40.950:FF:000002">
    <property type="entry name" value="Arf-GAP with SH3 domain, ANK repeat and PH domain-containing protein 3"/>
    <property type="match status" value="1"/>
</dbReference>
<evidence type="ECO:0000256" key="4">
    <source>
        <dbReference type="ARBA" id="ARBA00009647"/>
    </source>
</evidence>
<keyword evidence="5" id="KW-0963">Cytoplasm</keyword>
<dbReference type="Gene3D" id="6.10.140.140">
    <property type="match status" value="1"/>
</dbReference>
<dbReference type="PROSITE" id="PS00466">
    <property type="entry name" value="ZF_TFIIS_1"/>
    <property type="match status" value="1"/>
</dbReference>
<dbReference type="Gene3D" id="1.25.40.950">
    <property type="match status" value="1"/>
</dbReference>
<dbReference type="FunFam" id="2.20.25.10:FF:000001">
    <property type="entry name" value="Probable Transcription elongation factor S-II"/>
    <property type="match status" value="1"/>
</dbReference>
<dbReference type="CDD" id="cd13251">
    <property type="entry name" value="PH_ASAP"/>
    <property type="match status" value="1"/>
</dbReference>
<evidence type="ECO:0000256" key="3">
    <source>
        <dbReference type="ARBA" id="ARBA00006991"/>
    </source>
</evidence>
<keyword evidence="36" id="KW-1185">Reference proteome</keyword>
<dbReference type="GO" id="GO:0051492">
    <property type="term" value="P:regulation of stress fiber assembly"/>
    <property type="evidence" value="ECO:0007669"/>
    <property type="project" value="TreeGrafter"/>
</dbReference>
<dbReference type="SUPFAM" id="SSF48403">
    <property type="entry name" value="Ankyrin repeat"/>
    <property type="match status" value="1"/>
</dbReference>
<dbReference type="InterPro" id="IPR036575">
    <property type="entry name" value="TFIIS_cen_dom_sf"/>
</dbReference>
<dbReference type="Gene3D" id="2.30.29.30">
    <property type="entry name" value="Pleckstrin-homology domain (PH domain)/Phosphotyrosine-binding domain (PTB)"/>
    <property type="match status" value="1"/>
</dbReference>
<comment type="caution">
    <text evidence="35">The sequence shown here is derived from an EMBL/GenBank/DDBJ whole genome shotgun (WGS) entry which is preliminary data.</text>
</comment>
<dbReference type="FunFam" id="3.30.160.60:FF:002090">
    <property type="entry name" value="Zinc finger protein 473"/>
    <property type="match status" value="1"/>
</dbReference>
<organism evidence="35 36">
    <name type="scientific">Sciurus carolinensis</name>
    <name type="common">Eastern gray squirrel</name>
    <dbReference type="NCBI Taxonomy" id="30640"/>
    <lineage>
        <taxon>Eukaryota</taxon>
        <taxon>Metazoa</taxon>
        <taxon>Chordata</taxon>
        <taxon>Craniata</taxon>
        <taxon>Vertebrata</taxon>
        <taxon>Euteleostomi</taxon>
        <taxon>Mammalia</taxon>
        <taxon>Eutheria</taxon>
        <taxon>Euarchontoglires</taxon>
        <taxon>Glires</taxon>
        <taxon>Rodentia</taxon>
        <taxon>Sciuromorpha</taxon>
        <taxon>Sciuridae</taxon>
        <taxon>Sciurinae</taxon>
        <taxon>Sciurini</taxon>
        <taxon>Sciurus</taxon>
    </lineage>
</organism>
<dbReference type="SUPFAM" id="SSF57667">
    <property type="entry name" value="beta-beta-alpha zinc fingers"/>
    <property type="match status" value="6"/>
</dbReference>
<keyword evidence="15" id="KW-0175">Coiled coil</keyword>
<evidence type="ECO:0000313" key="35">
    <source>
        <dbReference type="EMBL" id="MBZ3882107.1"/>
    </source>
</evidence>
<evidence type="ECO:0000256" key="18">
    <source>
        <dbReference type="ARBA" id="ARBA00023242"/>
    </source>
</evidence>
<feature type="compositionally biased region" description="Basic and acidic residues" evidence="27">
    <location>
        <begin position="985"/>
        <end position="997"/>
    </location>
</feature>
<dbReference type="PROSITE" id="PS50115">
    <property type="entry name" value="ARFGAP"/>
    <property type="match status" value="1"/>
</dbReference>
<dbReference type="CDD" id="cd13749">
    <property type="entry name" value="Zn-ribbon_TFIIS"/>
    <property type="match status" value="1"/>
</dbReference>
<dbReference type="PROSITE" id="PS51321">
    <property type="entry name" value="TFIIS_CENTRAL"/>
    <property type="match status" value="1"/>
</dbReference>
<dbReference type="FunFam" id="3.30.160.60:FF:000139">
    <property type="entry name" value="zinc finger protein 1 homolog"/>
    <property type="match status" value="2"/>
</dbReference>
<feature type="domain" description="KRAB" evidence="31">
    <location>
        <begin position="1283"/>
        <end position="1355"/>
    </location>
</feature>
<dbReference type="CDD" id="cd17900">
    <property type="entry name" value="ArfGap_ASAP3"/>
    <property type="match status" value="1"/>
</dbReference>
<dbReference type="FunFam" id="3.30.160.60:FF:000135">
    <property type="entry name" value="Zinc finger protein 358"/>
    <property type="match status" value="1"/>
</dbReference>
<evidence type="ECO:0000256" key="10">
    <source>
        <dbReference type="ARBA" id="ARBA00022771"/>
    </source>
</evidence>
<evidence type="ECO:0000256" key="9">
    <source>
        <dbReference type="ARBA" id="ARBA00022737"/>
    </source>
</evidence>
<feature type="domain" description="C2H2-type" evidence="30">
    <location>
        <begin position="1547"/>
        <end position="1574"/>
    </location>
</feature>
<evidence type="ECO:0000256" key="8">
    <source>
        <dbReference type="ARBA" id="ARBA00022723"/>
    </source>
</evidence>
<dbReference type="FunFam" id="1.20.1270.60:FF:000036">
    <property type="entry name" value="Arf-GAP with SH3 domain, ANK repeat and PH domain-containing protein 3"/>
    <property type="match status" value="1"/>
</dbReference>
<proteinExistence type="inferred from homology"/>
<feature type="domain" description="C2H2-type" evidence="30">
    <location>
        <begin position="1715"/>
        <end position="1739"/>
    </location>
</feature>
<dbReference type="FunFam" id="3.30.160.60:FF:000016">
    <property type="entry name" value="zinc finger protein 37 homolog"/>
    <property type="match status" value="1"/>
</dbReference>
<evidence type="ECO:0000256" key="13">
    <source>
        <dbReference type="ARBA" id="ARBA00023015"/>
    </source>
</evidence>
<name>A0AA41T3C3_SCICA</name>
<evidence type="ECO:0000259" key="28">
    <source>
        <dbReference type="PROSITE" id="PS50003"/>
    </source>
</evidence>
<dbReference type="GO" id="GO:0005096">
    <property type="term" value="F:GTPase activator activity"/>
    <property type="evidence" value="ECO:0007669"/>
    <property type="project" value="InterPro"/>
</dbReference>
<keyword evidence="10 25" id="KW-0863">Zinc-finger</keyword>
<dbReference type="Gene3D" id="1.10.220.150">
    <property type="entry name" value="Arf GTPase activating protein"/>
    <property type="match status" value="1"/>
</dbReference>
<comment type="subcellular location">
    <subcellularLocation>
        <location evidence="2">Cytoplasm</location>
    </subcellularLocation>
    <subcellularLocation>
        <location evidence="1 26">Nucleus</location>
    </subcellularLocation>
</comment>
<feature type="compositionally biased region" description="Low complexity" evidence="27">
    <location>
        <begin position="849"/>
        <end position="863"/>
    </location>
</feature>
<feature type="domain" description="C2H2-type" evidence="30">
    <location>
        <begin position="1603"/>
        <end position="1630"/>
    </location>
</feature>
<dbReference type="InterPro" id="IPR013087">
    <property type="entry name" value="Znf_C2H2_type"/>
</dbReference>
<dbReference type="Proteomes" id="UP001166674">
    <property type="component" value="Unassembled WGS sequence"/>
</dbReference>
<dbReference type="Pfam" id="PF16746">
    <property type="entry name" value="BAR_3"/>
    <property type="match status" value="1"/>
</dbReference>
<dbReference type="InterPro" id="IPR036236">
    <property type="entry name" value="Znf_C2H2_sf"/>
</dbReference>
<keyword evidence="11" id="KW-0862">Zinc</keyword>
<dbReference type="SUPFAM" id="SSF57863">
    <property type="entry name" value="ArfGap/RecO-like zinc finger"/>
    <property type="match status" value="1"/>
</dbReference>
<dbReference type="SUPFAM" id="SSF109640">
    <property type="entry name" value="KRAB domain (Kruppel-associated box)"/>
    <property type="match status" value="1"/>
</dbReference>
<evidence type="ECO:0000259" key="30">
    <source>
        <dbReference type="PROSITE" id="PS50157"/>
    </source>
</evidence>
<accession>A0AA41T3C3</accession>
<dbReference type="SMART" id="SM00233">
    <property type="entry name" value="PH"/>
    <property type="match status" value="1"/>
</dbReference>
<dbReference type="PROSITE" id="PS50297">
    <property type="entry name" value="ANK_REP_REGION"/>
    <property type="match status" value="1"/>
</dbReference>
<keyword evidence="18 26" id="KW-0539">Nucleus</keyword>
<evidence type="ECO:0000259" key="34">
    <source>
        <dbReference type="PROSITE" id="PS51321"/>
    </source>
</evidence>
<evidence type="ECO:0000256" key="27">
    <source>
        <dbReference type="SAM" id="MobiDB-lite"/>
    </source>
</evidence>
<dbReference type="EMBL" id="JAATJV010380400">
    <property type="protein sequence ID" value="MBZ3882107.1"/>
    <property type="molecule type" value="Genomic_DNA"/>
</dbReference>
<dbReference type="FunFam" id="3.30.160.60:FF:000295">
    <property type="entry name" value="zinc finger protein 19"/>
    <property type="match status" value="1"/>
</dbReference>
<evidence type="ECO:0000256" key="19">
    <source>
        <dbReference type="ARBA" id="ARBA00025408"/>
    </source>
</evidence>
<keyword evidence="13" id="KW-0805">Transcription regulation</keyword>
<dbReference type="SMART" id="SM00105">
    <property type="entry name" value="ArfGap"/>
    <property type="match status" value="1"/>
</dbReference>
<dbReference type="PROSITE" id="PS00028">
    <property type="entry name" value="ZINC_FINGER_C2H2_1"/>
    <property type="match status" value="12"/>
</dbReference>
<feature type="repeat" description="ANK" evidence="24">
    <location>
        <begin position="555"/>
        <end position="590"/>
    </location>
</feature>
<dbReference type="PROSITE" id="PS50805">
    <property type="entry name" value="KRAB"/>
    <property type="match status" value="1"/>
</dbReference>
<feature type="compositionally biased region" description="Low complexity" evidence="27">
    <location>
        <begin position="756"/>
        <end position="778"/>
    </location>
</feature>
<dbReference type="InterPro" id="IPR028775">
    <property type="entry name" value="BAR_ASAP3"/>
</dbReference>
<dbReference type="Pfam" id="PF08711">
    <property type="entry name" value="Med26"/>
    <property type="match status" value="1"/>
</dbReference>
<evidence type="ECO:0000256" key="21">
    <source>
        <dbReference type="ARBA" id="ARBA00067844"/>
    </source>
</evidence>
<dbReference type="InterPro" id="IPR001164">
    <property type="entry name" value="ArfGAP_dom"/>
</dbReference>
<feature type="region of interest" description="Disordered" evidence="27">
    <location>
        <begin position="1342"/>
        <end position="1372"/>
    </location>
</feature>
<evidence type="ECO:0000259" key="29">
    <source>
        <dbReference type="PROSITE" id="PS50115"/>
    </source>
</evidence>
<keyword evidence="6" id="KW-1017">Isopeptide bond</keyword>
<feature type="domain" description="C2H2-type" evidence="30">
    <location>
        <begin position="1407"/>
        <end position="1434"/>
    </location>
</feature>
<feature type="domain" description="TFIIS N-terminal" evidence="33">
    <location>
        <begin position="869"/>
        <end position="946"/>
    </location>
</feature>
<dbReference type="Gene3D" id="1.20.1270.60">
    <property type="entry name" value="Arfaptin homology (AH) domain/BAR domain"/>
    <property type="match status" value="1"/>
</dbReference>
<evidence type="ECO:0000256" key="16">
    <source>
        <dbReference type="ARBA" id="ARBA00023125"/>
    </source>
</evidence>
<feature type="domain" description="C2H2-type" evidence="30">
    <location>
        <begin position="1435"/>
        <end position="1462"/>
    </location>
</feature>
<dbReference type="InterPro" id="IPR017923">
    <property type="entry name" value="TFIIS_N"/>
</dbReference>
<feature type="domain" description="TFIIS central" evidence="34">
    <location>
        <begin position="1052"/>
        <end position="1206"/>
    </location>
</feature>
<keyword evidence="12" id="KW-0832">Ubl conjugation</keyword>
<dbReference type="InterPro" id="IPR043593">
    <property type="entry name" value="ASAP"/>
</dbReference>
<feature type="domain" description="C2H2-type" evidence="30">
    <location>
        <begin position="1491"/>
        <end position="1518"/>
    </location>
</feature>
<dbReference type="InterPro" id="IPR036770">
    <property type="entry name" value="Ankyrin_rpt-contain_sf"/>
</dbReference>
<evidence type="ECO:0000256" key="5">
    <source>
        <dbReference type="ARBA" id="ARBA00022490"/>
    </source>
</evidence>
<dbReference type="PROSITE" id="PS50157">
    <property type="entry name" value="ZINC_FINGER_C2H2_2"/>
    <property type="match status" value="12"/>
</dbReference>
<dbReference type="Gene3D" id="1.20.930.10">
    <property type="entry name" value="Conserved domain common to transcription factors TFIIS, elongin A, CRSP70"/>
    <property type="match status" value="1"/>
</dbReference>
<dbReference type="GO" id="GO:0016477">
    <property type="term" value="P:cell migration"/>
    <property type="evidence" value="ECO:0007669"/>
    <property type="project" value="InterPro"/>
</dbReference>
<dbReference type="CDD" id="cd00183">
    <property type="entry name" value="TFIIS_I"/>
    <property type="match status" value="1"/>
</dbReference>
<sequence length="1739" mass="193703">MPRCRGAALAREEVLEGDQAILQRIKKAVRAIHSSGLGHVENEEQYREAVESLGNSHLSQNSHELSTGFLNLAVFTREVAALFKNLVQNLNNIVSFPLDSLMKGQLRDGRQDSKKQLEKAWKDYEARTARLEKERDRARVTGGSSGEVTQDTQRERRVFQLHMCEYLLKAGESQMKQGPDFLQSLIKFFHAQHNFFQDGWKAAQSLSPFIEKLAASVHALRQAQEEELQKLTQLRDSLRGTLQLENREEHLSRKNSGGGYSIHQHQGNKQFGTEKVGFLYKKSDGIRRVWQKRKCGVKYGCLTISHSTINRPPVKLTLLTCQVRPNPEEKKCFHLVTHNRTYHFQAEDERECEAWVSVLQNSKDEALSSAFLGEPSSGLAPWVGAGLDGEPQDLTKLLIAEVKSRPGNGQCCDCGAADPTWLSTNLGVLTCIQCSGVHRELGVRFSRMQSLTLDLLGPSELLLALNIGNTRFNEVMEAQLPSHGRPKPSAESDMNARRDYIVAKYMEHRFARRSTPEPQKLWTAICNRDLLSVLEAFANGQDFGQPLPGPDGQAPGELPLHLAVKVANQASLPLVDFIIQNGGHLDAKAADGNTALHCAALHGQVDCIKLLLRARAAVGTVNEAGETALDVARKTQHRECEELLDQAQAGTLTFPLHVDYPWGISAEPGSDSEEDQEEKRCPLKPPAQARWASGRLDISNKTYETFASLGPATQQSQSEDCPPPLPVKSSSRSAVHGRTGHPSGDPEVPGLSSEPAEASEILGSLASSSSSPTSPMEPGDASQALLGPEEGPQETPGTSRPGPAPGATPAEVYLPVRFSSESTRSYRRGGRSLDDGPSARQPVPRRSTQAAALRPSPSRASQANMGQEEELLRIAKKLEKMVARKNTEGALDLLKKLNSCQMSIQLLQTTRIGVAVNGVRKHCSDREVVSLAKVLIKNWKRLLDSPGHPKGEKGEEREKAKKEEKSLGCSDWKPEAGLSPPRKKRGEEPPHRRDSVDSKSSTTSSPKRPPMERSNSSKSRAETPKTPSSPSTPTFAPSACLLAPCYLTGDSVRDKCVEMLSAALKAEDDYKDYGVNCDKMASEIEDHILEIGQSEATEVPLTPVEVYGEEEMALQMSYCPLTLSHIYQELKSTDMKYRNRVRSRISNLKDPRNPGLRRNVLSGAISAGLIAKMTAEEMASDELKELRNAMTQEAIREHQMAKTGGTTTDLFQCSKCKKKNCTYNQVQTRSADEPMTTFVLCNECGNRWKRCPLAAFPALSPGRPTLVPEMAATLLMAGSQAPVTFEDMAMYLTREEWRPLDPTQRDLYRDVMQENYGNVVSLDFEIRSENEVNPKQEISEDVEFGTTSERPVGNAEENADGEEAFGSGDRSERQWGDLTAEEWVSYPLQQVTDLLVHKEGAAGIRYHICSHCGKAFSQISDLNRHQKTHTGDRPYKCYECGKGFSRSSHLIQHQRTHTGERPYDCSECGKSFGRSSHLIQHQTIHTGEKPHKCSECGKSFCRLSHLIQHQRTHSGEKPFECEECGKSFSRSSHLAQHQRTHTGEKPYECNECGRGFSERSDLIKHYRVHTGERPYKCDECGKNFSQNSDLVRHRRAHTGEKPYHCNECGENFSRISHLVQHQRTHTGEKPYECNACGKSFSRSSHLITHQKIHTGEKPYECNECWRSFGERSDLIKHQRTHTGEKPYECVQCGKGFTQSSNLITHQRVHTGEKPYECTECEKSFSRSSALIKHKRVHTD</sequence>
<dbReference type="InterPro" id="IPR011993">
    <property type="entry name" value="PH-like_dom_sf"/>
</dbReference>
<feature type="domain" description="C2H2-type" evidence="30">
    <location>
        <begin position="1687"/>
        <end position="1714"/>
    </location>
</feature>
<dbReference type="GO" id="GO:0005925">
    <property type="term" value="C:focal adhesion"/>
    <property type="evidence" value="ECO:0007669"/>
    <property type="project" value="InterPro"/>
</dbReference>